<proteinExistence type="inferred from homology"/>
<dbReference type="InterPro" id="IPR017853">
    <property type="entry name" value="GH"/>
</dbReference>
<evidence type="ECO:0008006" key="6">
    <source>
        <dbReference type="Google" id="ProtNLM"/>
    </source>
</evidence>
<dbReference type="GO" id="GO:0004553">
    <property type="term" value="F:hydrolase activity, hydrolyzing O-glycosyl compounds"/>
    <property type="evidence" value="ECO:0007669"/>
    <property type="project" value="InterPro"/>
</dbReference>
<dbReference type="InterPro" id="IPR013785">
    <property type="entry name" value="Aldolase_TIM"/>
</dbReference>
<keyword evidence="2" id="KW-0378">Hydrolase</keyword>
<comment type="similarity">
    <text evidence="1">Belongs to the glycosyl hydrolase 27 family.</text>
</comment>
<dbReference type="EMBL" id="GL377627">
    <property type="protein sequence ID" value="EFJ14535.1"/>
    <property type="molecule type" value="Genomic_DNA"/>
</dbReference>
<dbReference type="InParanoid" id="D8SM40"/>
<evidence type="ECO:0000256" key="1">
    <source>
        <dbReference type="ARBA" id="ARBA00009743"/>
    </source>
</evidence>
<dbReference type="STRING" id="88036.D8SM40"/>
<dbReference type="AlphaFoldDB" id="D8SM40"/>
<sequence length="357" mass="39835">PPRGWNSFDSYSWSVSEEDFLENAELVSKYLRNFGYEYVIVDNLWFRKVEPGVSSFTSGTDTLDAYGRPLPDPDRWPSSRNGQGFREVADRVHQLGLKFGISVIRGIHKAAVELNTPIYGSQGSRSPYKWKARDIAVVGQDCSFMPDSFMGVNVSSYGGRLYLKSLYRQYAEWGVDFIKHDCAFGERDLHLEELVAVSEAILHTGRQIVYSIAPGENATPVMAAAIANMTNLYRVSAHIWDTWVELEPAFNIARDFAASGLVGASGLGGGRSWPDLDVLPFGWLTDGGSFLYNGPYRSSRLTDSEMKTQMTLWGMARSPLMFGGDMRHLDQTTLDVLTNPTVLEINSNSFGNTEVQF</sequence>
<reference evidence="4 5" key="1">
    <citation type="journal article" date="2011" name="Science">
        <title>The Selaginella genome identifies genetic changes associated with the evolution of vascular plants.</title>
        <authorList>
            <person name="Banks J.A."/>
            <person name="Nishiyama T."/>
            <person name="Hasebe M."/>
            <person name="Bowman J.L."/>
            <person name="Gribskov M."/>
            <person name="dePamphilis C."/>
            <person name="Albert V.A."/>
            <person name="Aono N."/>
            <person name="Aoyama T."/>
            <person name="Ambrose B.A."/>
            <person name="Ashton N.W."/>
            <person name="Axtell M.J."/>
            <person name="Barker E."/>
            <person name="Barker M.S."/>
            <person name="Bennetzen J.L."/>
            <person name="Bonawitz N.D."/>
            <person name="Chapple C."/>
            <person name="Cheng C."/>
            <person name="Correa L.G."/>
            <person name="Dacre M."/>
            <person name="DeBarry J."/>
            <person name="Dreyer I."/>
            <person name="Elias M."/>
            <person name="Engstrom E.M."/>
            <person name="Estelle M."/>
            <person name="Feng L."/>
            <person name="Finet C."/>
            <person name="Floyd S.K."/>
            <person name="Frommer W.B."/>
            <person name="Fujita T."/>
            <person name="Gramzow L."/>
            <person name="Gutensohn M."/>
            <person name="Harholt J."/>
            <person name="Hattori M."/>
            <person name="Heyl A."/>
            <person name="Hirai T."/>
            <person name="Hiwatashi Y."/>
            <person name="Ishikawa M."/>
            <person name="Iwata M."/>
            <person name="Karol K.G."/>
            <person name="Koehler B."/>
            <person name="Kolukisaoglu U."/>
            <person name="Kubo M."/>
            <person name="Kurata T."/>
            <person name="Lalonde S."/>
            <person name="Li K."/>
            <person name="Li Y."/>
            <person name="Litt A."/>
            <person name="Lyons E."/>
            <person name="Manning G."/>
            <person name="Maruyama T."/>
            <person name="Michael T.P."/>
            <person name="Mikami K."/>
            <person name="Miyazaki S."/>
            <person name="Morinaga S."/>
            <person name="Murata T."/>
            <person name="Mueller-Roeber B."/>
            <person name="Nelson D.R."/>
            <person name="Obara M."/>
            <person name="Oguri Y."/>
            <person name="Olmstead R.G."/>
            <person name="Onodera N."/>
            <person name="Petersen B.L."/>
            <person name="Pils B."/>
            <person name="Prigge M."/>
            <person name="Rensing S.A."/>
            <person name="Riano-Pachon D.M."/>
            <person name="Roberts A.W."/>
            <person name="Sato Y."/>
            <person name="Scheller H.V."/>
            <person name="Schulz B."/>
            <person name="Schulz C."/>
            <person name="Shakirov E.V."/>
            <person name="Shibagaki N."/>
            <person name="Shinohara N."/>
            <person name="Shippen D.E."/>
            <person name="Soerensen I."/>
            <person name="Sotooka R."/>
            <person name="Sugimoto N."/>
            <person name="Sugita M."/>
            <person name="Sumikawa N."/>
            <person name="Tanurdzic M."/>
            <person name="Theissen G."/>
            <person name="Ulvskov P."/>
            <person name="Wakazuki S."/>
            <person name="Weng J.K."/>
            <person name="Willats W.W."/>
            <person name="Wipf D."/>
            <person name="Wolf P.G."/>
            <person name="Yang L."/>
            <person name="Zimmer A.D."/>
            <person name="Zhu Q."/>
            <person name="Mitros T."/>
            <person name="Hellsten U."/>
            <person name="Loque D."/>
            <person name="Otillar R."/>
            <person name="Salamov A."/>
            <person name="Schmutz J."/>
            <person name="Shapiro H."/>
            <person name="Lindquist E."/>
            <person name="Lucas S."/>
            <person name="Rokhsar D."/>
            <person name="Grigoriev I.V."/>
        </authorList>
    </citation>
    <scope>NUCLEOTIDE SEQUENCE [LARGE SCALE GENOMIC DNA]</scope>
</reference>
<evidence type="ECO:0000256" key="3">
    <source>
        <dbReference type="ARBA" id="ARBA00023295"/>
    </source>
</evidence>
<dbReference type="InterPro" id="IPR002241">
    <property type="entry name" value="Glyco_hydro_27"/>
</dbReference>
<keyword evidence="3" id="KW-0326">Glycosidase</keyword>
<dbReference type="Proteomes" id="UP000001514">
    <property type="component" value="Unassembled WGS sequence"/>
</dbReference>
<dbReference type="Gramene" id="EFJ14535">
    <property type="protein sequence ID" value="EFJ14535"/>
    <property type="gene ID" value="SELMODRAFT_41785"/>
</dbReference>
<evidence type="ECO:0000313" key="5">
    <source>
        <dbReference type="Proteomes" id="UP000001514"/>
    </source>
</evidence>
<name>D8SM40_SELML</name>
<protein>
    <recommendedName>
        <fullName evidence="6">Alpha-galactosidase</fullName>
    </recommendedName>
</protein>
<feature type="non-terminal residue" evidence="4">
    <location>
        <position position="1"/>
    </location>
</feature>
<dbReference type="Pfam" id="PF16499">
    <property type="entry name" value="Melibiase_2"/>
    <property type="match status" value="1"/>
</dbReference>
<dbReference type="GO" id="GO:0005975">
    <property type="term" value="P:carbohydrate metabolic process"/>
    <property type="evidence" value="ECO:0007669"/>
    <property type="project" value="InterPro"/>
</dbReference>
<dbReference type="SUPFAM" id="SSF51445">
    <property type="entry name" value="(Trans)glycosidases"/>
    <property type="match status" value="1"/>
</dbReference>
<evidence type="ECO:0000256" key="2">
    <source>
        <dbReference type="ARBA" id="ARBA00022801"/>
    </source>
</evidence>
<gene>
    <name evidence="4" type="ORF">SELMODRAFT_41785</name>
</gene>
<organism evidence="5">
    <name type="scientific">Selaginella moellendorffii</name>
    <name type="common">Spikemoss</name>
    <dbReference type="NCBI Taxonomy" id="88036"/>
    <lineage>
        <taxon>Eukaryota</taxon>
        <taxon>Viridiplantae</taxon>
        <taxon>Streptophyta</taxon>
        <taxon>Embryophyta</taxon>
        <taxon>Tracheophyta</taxon>
        <taxon>Lycopodiopsida</taxon>
        <taxon>Selaginellales</taxon>
        <taxon>Selaginellaceae</taxon>
        <taxon>Selaginella</taxon>
    </lineage>
</organism>
<dbReference type="PANTHER" id="PTHR11452:SF42">
    <property type="entry name" value="ALPHA-GALACTOSIDASE"/>
    <property type="match status" value="1"/>
</dbReference>
<dbReference type="Gene3D" id="3.20.20.70">
    <property type="entry name" value="Aldolase class I"/>
    <property type="match status" value="1"/>
</dbReference>
<dbReference type="HOGENOM" id="CLU_013093_5_2_1"/>
<evidence type="ECO:0000313" key="4">
    <source>
        <dbReference type="EMBL" id="EFJ14535.1"/>
    </source>
</evidence>
<feature type="non-terminal residue" evidence="4">
    <location>
        <position position="357"/>
    </location>
</feature>
<dbReference type="PANTHER" id="PTHR11452">
    <property type="entry name" value="ALPHA-GALACTOSIDASE/ALPHA-N-ACETYLGALACTOSAMINIDASE"/>
    <property type="match status" value="1"/>
</dbReference>
<keyword evidence="5" id="KW-1185">Reference proteome</keyword>
<dbReference type="eggNOG" id="KOG2366">
    <property type="taxonomic scope" value="Eukaryota"/>
</dbReference>
<accession>D8SM40</accession>
<dbReference type="CDD" id="cd14792">
    <property type="entry name" value="GH27"/>
    <property type="match status" value="1"/>
</dbReference>
<dbReference type="KEGG" id="smo:SELMODRAFT_41785"/>